<proteinExistence type="predicted"/>
<evidence type="ECO:0000313" key="2">
    <source>
        <dbReference type="EMBL" id="SHJ20591.1"/>
    </source>
</evidence>
<dbReference type="PROSITE" id="PS51257">
    <property type="entry name" value="PROKAR_LIPOPROTEIN"/>
    <property type="match status" value="1"/>
</dbReference>
<feature type="signal peptide" evidence="1">
    <location>
        <begin position="1"/>
        <end position="20"/>
    </location>
</feature>
<feature type="chain" id="PRO_5012725819" evidence="1">
    <location>
        <begin position="21"/>
        <end position="319"/>
    </location>
</feature>
<gene>
    <name evidence="2" type="ORF">SAMN02745165_01806</name>
</gene>
<dbReference type="AlphaFoldDB" id="A0A1M6HEH1"/>
<keyword evidence="3" id="KW-1185">Reference proteome</keyword>
<dbReference type="Proteomes" id="UP000184171">
    <property type="component" value="Unassembled WGS sequence"/>
</dbReference>
<reference evidence="2 3" key="1">
    <citation type="submission" date="2016-11" db="EMBL/GenBank/DDBJ databases">
        <authorList>
            <person name="Jaros S."/>
            <person name="Januszkiewicz K."/>
            <person name="Wedrychowicz H."/>
        </authorList>
    </citation>
    <scope>NUCLEOTIDE SEQUENCE [LARGE SCALE GENOMIC DNA]</scope>
    <source>
        <strain evidence="2 3">DSM 5091</strain>
    </source>
</reference>
<keyword evidence="1" id="KW-0732">Signal</keyword>
<name>A0A1M6HEH1_MALRU</name>
<accession>A0A1M6HEH1</accession>
<organism evidence="2 3">
    <name type="scientific">Malonomonas rubra DSM 5091</name>
    <dbReference type="NCBI Taxonomy" id="1122189"/>
    <lineage>
        <taxon>Bacteria</taxon>
        <taxon>Pseudomonadati</taxon>
        <taxon>Thermodesulfobacteriota</taxon>
        <taxon>Desulfuromonadia</taxon>
        <taxon>Desulfuromonadales</taxon>
        <taxon>Geopsychrobacteraceae</taxon>
        <taxon>Malonomonas</taxon>
    </lineage>
</organism>
<sequence>MRMPTKFFILMLLLLTTACASLQPAQKTEDSFSVSVSVQTQGNLLSRFAPQFILEEAEKSYNRIGSPGFKTGDNGQPVANVDPNHPTIFAQQQVFSSNGRTYRNLIYRVHFESTPNGHLTAGNNVGLLALVTLDSNNIPLLLTTVHTCGCYLAIIPTSALPESAYPADWPAAKQDIYGELLPARIDIDREAAQHRFAIRVRGATHRVMDIGLLKPTTENAQTAELLPMQSLRELPFKNKTLSFFETEGPRKGYVRGSYKPYERWLMGWWALDLRVGEDKDLGPSNETGTVFYTSLKPWAREKSDLWEFSRFLKYWGWNL</sequence>
<protein>
    <submittedName>
        <fullName evidence="2">Uncharacterized protein</fullName>
    </submittedName>
</protein>
<evidence type="ECO:0000313" key="3">
    <source>
        <dbReference type="Proteomes" id="UP000184171"/>
    </source>
</evidence>
<evidence type="ECO:0000256" key="1">
    <source>
        <dbReference type="SAM" id="SignalP"/>
    </source>
</evidence>
<dbReference type="EMBL" id="FQZT01000005">
    <property type="protein sequence ID" value="SHJ20591.1"/>
    <property type="molecule type" value="Genomic_DNA"/>
</dbReference>